<evidence type="ECO:0000313" key="7">
    <source>
        <dbReference type="EMBL" id="GAH85918.1"/>
    </source>
</evidence>
<dbReference type="PANTHER" id="PTHR13693:SF102">
    <property type="entry name" value="2-AMINO-3-KETOBUTYRATE COENZYME A LIGASE, MITOCHONDRIAL"/>
    <property type="match status" value="1"/>
</dbReference>
<dbReference type="AlphaFoldDB" id="X1KVA6"/>
<dbReference type="InterPro" id="IPR001917">
    <property type="entry name" value="Aminotrans_II_pyridoxalP_BS"/>
</dbReference>
<dbReference type="PROSITE" id="PS00599">
    <property type="entry name" value="AA_TRANSFER_CLASS_2"/>
    <property type="match status" value="1"/>
</dbReference>
<dbReference type="GO" id="GO:0003870">
    <property type="term" value="F:5-aminolevulinate synthase activity"/>
    <property type="evidence" value="ECO:0007669"/>
    <property type="project" value="TreeGrafter"/>
</dbReference>
<dbReference type="InterPro" id="IPR015421">
    <property type="entry name" value="PyrdxlP-dep_Trfase_major"/>
</dbReference>
<dbReference type="EMBL" id="BARU01039876">
    <property type="protein sequence ID" value="GAH85918.1"/>
    <property type="molecule type" value="Genomic_DNA"/>
</dbReference>
<dbReference type="GO" id="GO:0005739">
    <property type="term" value="C:mitochondrion"/>
    <property type="evidence" value="ECO:0007669"/>
    <property type="project" value="TreeGrafter"/>
</dbReference>
<dbReference type="GO" id="GO:0030170">
    <property type="term" value="F:pyridoxal phosphate binding"/>
    <property type="evidence" value="ECO:0007669"/>
    <property type="project" value="InterPro"/>
</dbReference>
<keyword evidence="5" id="KW-0012">Acyltransferase</keyword>
<keyword evidence="3" id="KW-0808">Transferase</keyword>
<dbReference type="GO" id="GO:0006783">
    <property type="term" value="P:heme biosynthetic process"/>
    <property type="evidence" value="ECO:0007669"/>
    <property type="project" value="TreeGrafter"/>
</dbReference>
<evidence type="ECO:0000256" key="3">
    <source>
        <dbReference type="ARBA" id="ARBA00022679"/>
    </source>
</evidence>
<comment type="similarity">
    <text evidence="2">Belongs to the class-II pyridoxal-phosphate-dependent aminotransferase family.</text>
</comment>
<reference evidence="7" key="1">
    <citation type="journal article" date="2014" name="Front. Microbiol.">
        <title>High frequency of phylogenetically diverse reductive dehalogenase-homologous genes in deep subseafloor sedimentary metagenomes.</title>
        <authorList>
            <person name="Kawai M."/>
            <person name="Futagami T."/>
            <person name="Toyoda A."/>
            <person name="Takaki Y."/>
            <person name="Nishi S."/>
            <person name="Hori S."/>
            <person name="Arai W."/>
            <person name="Tsubouchi T."/>
            <person name="Morono Y."/>
            <person name="Uchiyama I."/>
            <person name="Ito T."/>
            <person name="Fujiyama A."/>
            <person name="Inagaki F."/>
            <person name="Takami H."/>
        </authorList>
    </citation>
    <scope>NUCLEOTIDE SEQUENCE</scope>
    <source>
        <strain evidence="7">Expedition CK06-06</strain>
    </source>
</reference>
<accession>X1KVA6</accession>
<dbReference type="Gene3D" id="3.90.1150.10">
    <property type="entry name" value="Aspartate Aminotransferase, domain 1"/>
    <property type="match status" value="1"/>
</dbReference>
<gene>
    <name evidence="7" type="ORF">S03H2_61743</name>
</gene>
<keyword evidence="4" id="KW-0663">Pyridoxal phosphate</keyword>
<dbReference type="InterPro" id="IPR050087">
    <property type="entry name" value="AON_synthase_class-II"/>
</dbReference>
<organism evidence="7">
    <name type="scientific">marine sediment metagenome</name>
    <dbReference type="NCBI Taxonomy" id="412755"/>
    <lineage>
        <taxon>unclassified sequences</taxon>
        <taxon>metagenomes</taxon>
        <taxon>ecological metagenomes</taxon>
    </lineage>
</organism>
<evidence type="ECO:0000256" key="1">
    <source>
        <dbReference type="ARBA" id="ARBA00001933"/>
    </source>
</evidence>
<dbReference type="PANTHER" id="PTHR13693">
    <property type="entry name" value="CLASS II AMINOTRANSFERASE/8-AMINO-7-OXONONANOATE SYNTHASE"/>
    <property type="match status" value="1"/>
</dbReference>
<sequence>LPAVRVTYMSDAGNHASMINGIRRACDQVRNCHKLLYKHNDLSDLRQKLLHADEEHRVACAEAGISDPSTVPHAKIIAFESVNSMEGTVAPMEAIAKLAREHGALTFVDEVHAVGMYGPTGAGVAERDGVIEGMDIITGTLGKAYGCAGGYIAGSAAMVDAVRLSAPGFIFSTAMPPVVAAGALQSVRHLRASQSERKAMHRNAKRLQQELVRAGLPLLPTESHIVPVFVGHSGQCT</sequence>
<comment type="caution">
    <text evidence="7">The sequence shown here is derived from an EMBL/GenBank/DDBJ whole genome shotgun (WGS) entry which is preliminary data.</text>
</comment>
<feature type="domain" description="Aminotransferase class I/classII large" evidence="6">
    <location>
        <begin position="10"/>
        <end position="229"/>
    </location>
</feature>
<proteinExistence type="inferred from homology"/>
<evidence type="ECO:0000259" key="6">
    <source>
        <dbReference type="Pfam" id="PF00155"/>
    </source>
</evidence>
<evidence type="ECO:0000256" key="2">
    <source>
        <dbReference type="ARBA" id="ARBA00008392"/>
    </source>
</evidence>
<dbReference type="InterPro" id="IPR004839">
    <property type="entry name" value="Aminotransferase_I/II_large"/>
</dbReference>
<evidence type="ECO:0000256" key="4">
    <source>
        <dbReference type="ARBA" id="ARBA00022898"/>
    </source>
</evidence>
<name>X1KVA6_9ZZZZ</name>
<evidence type="ECO:0000256" key="5">
    <source>
        <dbReference type="ARBA" id="ARBA00023315"/>
    </source>
</evidence>
<dbReference type="Gene3D" id="3.40.640.10">
    <property type="entry name" value="Type I PLP-dependent aspartate aminotransferase-like (Major domain)"/>
    <property type="match status" value="1"/>
</dbReference>
<feature type="non-terminal residue" evidence="7">
    <location>
        <position position="1"/>
    </location>
</feature>
<dbReference type="InterPro" id="IPR015424">
    <property type="entry name" value="PyrdxlP-dep_Trfase"/>
</dbReference>
<feature type="non-terminal residue" evidence="7">
    <location>
        <position position="237"/>
    </location>
</feature>
<dbReference type="Pfam" id="PF00155">
    <property type="entry name" value="Aminotran_1_2"/>
    <property type="match status" value="1"/>
</dbReference>
<comment type="cofactor">
    <cofactor evidence="1">
        <name>pyridoxal 5'-phosphate</name>
        <dbReference type="ChEBI" id="CHEBI:597326"/>
    </cofactor>
</comment>
<dbReference type="SUPFAM" id="SSF53383">
    <property type="entry name" value="PLP-dependent transferases"/>
    <property type="match status" value="1"/>
</dbReference>
<protein>
    <recommendedName>
        <fullName evidence="6">Aminotransferase class I/classII large domain-containing protein</fullName>
    </recommendedName>
</protein>
<dbReference type="InterPro" id="IPR015422">
    <property type="entry name" value="PyrdxlP-dep_Trfase_small"/>
</dbReference>